<keyword evidence="2" id="KW-1185">Reference proteome</keyword>
<dbReference type="Proteomes" id="UP001060245">
    <property type="component" value="Chromosome"/>
</dbReference>
<evidence type="ECO:0000313" key="2">
    <source>
        <dbReference type="Proteomes" id="UP001060245"/>
    </source>
</evidence>
<accession>A0ACD4B857</accession>
<protein>
    <submittedName>
        <fullName evidence="1">Uncharacterized protein</fullName>
    </submittedName>
</protein>
<dbReference type="EMBL" id="CP101471">
    <property type="protein sequence ID" value="UTT53796.1"/>
    <property type="molecule type" value="Genomic_DNA"/>
</dbReference>
<proteinExistence type="predicted"/>
<organism evidence="1 2">
    <name type="scientific">Microbacterium maritypicum</name>
    <name type="common">Microbacterium liquefaciens</name>
    <dbReference type="NCBI Taxonomy" id="33918"/>
    <lineage>
        <taxon>Bacteria</taxon>
        <taxon>Bacillati</taxon>
        <taxon>Actinomycetota</taxon>
        <taxon>Actinomycetes</taxon>
        <taxon>Micrococcales</taxon>
        <taxon>Microbacteriaceae</taxon>
        <taxon>Microbacterium</taxon>
    </lineage>
</organism>
<evidence type="ECO:0000313" key="1">
    <source>
        <dbReference type="EMBL" id="UTT53796.1"/>
    </source>
</evidence>
<reference evidence="1" key="1">
    <citation type="submission" date="2022-07" db="EMBL/GenBank/DDBJ databases">
        <title>Complete genome of DND4.</title>
        <authorList>
            <person name="Cao G."/>
        </authorList>
    </citation>
    <scope>NUCLEOTIDE SEQUENCE</scope>
    <source>
        <strain evidence="1">DND4</strain>
    </source>
</reference>
<name>A0ACD4B857_MICMQ</name>
<gene>
    <name evidence="1" type="ORF">NMQ05_04235</name>
</gene>
<sequence>MVAKKAVVEVPDVLTAQTVDGVVVEPARHASMHVPDRVFVMPRDDIAAGPVDGFHLHTLPTAGDIIMASPTLGTLKVALLAKIANGEAHEIGELSIPITATRSSFTVGEGIRVDERSMMLSLADSLEQAAHSIRRERS</sequence>